<feature type="coiled-coil region" evidence="1">
    <location>
        <begin position="513"/>
        <end position="549"/>
    </location>
</feature>
<proteinExistence type="predicted"/>
<feature type="region of interest" description="Disordered" evidence="2">
    <location>
        <begin position="319"/>
        <end position="436"/>
    </location>
</feature>
<evidence type="ECO:0000313" key="4">
    <source>
        <dbReference type="Proteomes" id="UP000298493"/>
    </source>
</evidence>
<evidence type="ECO:0000313" key="3">
    <source>
        <dbReference type="EMBL" id="TID19989.1"/>
    </source>
</evidence>
<reference evidence="3 4" key="1">
    <citation type="submission" date="2019-04" db="EMBL/GenBank/DDBJ databases">
        <title>High contiguity whole genome sequence and gene annotation resource for two Venturia nashicola isolates.</title>
        <authorList>
            <person name="Prokchorchik M."/>
            <person name="Won K."/>
            <person name="Lee Y."/>
            <person name="Choi E.D."/>
            <person name="Segonzac C."/>
            <person name="Sohn K.H."/>
        </authorList>
    </citation>
    <scope>NUCLEOTIDE SEQUENCE [LARGE SCALE GENOMIC DNA]</scope>
    <source>
        <strain evidence="3 4">PRI2</strain>
    </source>
</reference>
<keyword evidence="4" id="KW-1185">Reference proteome</keyword>
<accession>A0A4Z1NXR2</accession>
<evidence type="ECO:0000256" key="1">
    <source>
        <dbReference type="SAM" id="Coils"/>
    </source>
</evidence>
<feature type="compositionally biased region" description="Acidic residues" evidence="2">
    <location>
        <begin position="402"/>
        <end position="412"/>
    </location>
</feature>
<feature type="region of interest" description="Disordered" evidence="2">
    <location>
        <begin position="454"/>
        <end position="475"/>
    </location>
</feature>
<organism evidence="3 4">
    <name type="scientific">Venturia nashicola</name>
    <dbReference type="NCBI Taxonomy" id="86259"/>
    <lineage>
        <taxon>Eukaryota</taxon>
        <taxon>Fungi</taxon>
        <taxon>Dikarya</taxon>
        <taxon>Ascomycota</taxon>
        <taxon>Pezizomycotina</taxon>
        <taxon>Dothideomycetes</taxon>
        <taxon>Pleosporomycetidae</taxon>
        <taxon>Venturiales</taxon>
        <taxon>Venturiaceae</taxon>
        <taxon>Venturia</taxon>
    </lineage>
</organism>
<gene>
    <name evidence="3" type="ORF">E6O75_ATG07449</name>
</gene>
<dbReference type="Proteomes" id="UP000298493">
    <property type="component" value="Unassembled WGS sequence"/>
</dbReference>
<comment type="caution">
    <text evidence="3">The sequence shown here is derived from an EMBL/GenBank/DDBJ whole genome shotgun (WGS) entry which is preliminary data.</text>
</comment>
<evidence type="ECO:0000256" key="2">
    <source>
        <dbReference type="SAM" id="MobiDB-lite"/>
    </source>
</evidence>
<name>A0A4Z1NXR2_9PEZI</name>
<keyword evidence="1" id="KW-0175">Coiled coil</keyword>
<feature type="compositionally biased region" description="Basic and acidic residues" evidence="2">
    <location>
        <begin position="362"/>
        <end position="385"/>
    </location>
</feature>
<sequence length="551" mass="62878">MISARRATAEYPSRNVSGLHFFQVTSKQYVPTLWLPNDIFSILFVESFINNHYNFHRRSYIAESRSHIRQPHCGLLLRGKDGVEVLIWSIKRNERFVEYPKPGMSEDSDGKSLESYIEVHLHDEAFAIRFSAKHLILEDGEVVQVDINWDNGLRAIQFLDKTALEESAWLERKLFSQRYHGSWTAVRKQDSALELQRLASSLGTIKVGFQIGRRERLKTTQPKYPKPDYWGFFHPTPTLVFPSTGKAEVIKQPKAEYLFIPRNVNDPGHVFRFYYRSTATLDKIGIKAGNVNSPSPIIAQTSLVPKNEPLTVNITNMGTSIENLPANPPATRSLYSRTQESPSETTISDLTLGLRARQPKSKGKEPSTIRNRIGGDQHASRSDTRKRARTSHVVSDIFGDQPQDEEEEEQELDTPRRPRKRKQKIIPDDTDDDEEGNLDAIARMRREMEAEAAQHHAQAEALEQSPSIHPNPQPSTRFSAVKIEAIDLTGAESTRPVKTAPRTARRVQVKAPILNLQKQLHLLDLKAREAKLRLQLFELQLQLEKAEHEDR</sequence>
<dbReference type="AlphaFoldDB" id="A0A4Z1NXR2"/>
<protein>
    <submittedName>
        <fullName evidence="3">Uncharacterized protein</fullName>
    </submittedName>
</protein>
<dbReference type="EMBL" id="SNSC02000011">
    <property type="protein sequence ID" value="TID19989.1"/>
    <property type="molecule type" value="Genomic_DNA"/>
</dbReference>
<feature type="compositionally biased region" description="Polar residues" evidence="2">
    <location>
        <begin position="464"/>
        <end position="475"/>
    </location>
</feature>
<feature type="compositionally biased region" description="Polar residues" evidence="2">
    <location>
        <begin position="333"/>
        <end position="349"/>
    </location>
</feature>